<comment type="caution">
    <text evidence="1">The sequence shown here is derived from an EMBL/GenBank/DDBJ whole genome shotgun (WGS) entry which is preliminary data.</text>
</comment>
<sequence>MAPPKGYYCLYEIQACFSSESNHYGIYVQTDEGGVGQFFHVRCAVGKTGMMFERQYFLGPGPEALATFKNKTYIGIVKGEDLDRMADICSTIDAPETQFIDSTCQCGTWVDKVHGVLKAQGILG</sequence>
<proteinExistence type="predicted"/>
<evidence type="ECO:0000313" key="2">
    <source>
        <dbReference type="Proteomes" id="UP000827724"/>
    </source>
</evidence>
<name>A0A9P8TU69_9HYPO</name>
<gene>
    <name evidence="1" type="ORF">Trco_007250</name>
</gene>
<dbReference type="Pfam" id="PF20174">
    <property type="entry name" value="DUF6540"/>
    <property type="match status" value="1"/>
</dbReference>
<dbReference type="Proteomes" id="UP000827724">
    <property type="component" value="Unassembled WGS sequence"/>
</dbReference>
<evidence type="ECO:0000313" key="1">
    <source>
        <dbReference type="EMBL" id="KAH6603804.1"/>
    </source>
</evidence>
<dbReference type="EMBL" id="JAIWOZ010000006">
    <property type="protein sequence ID" value="KAH6603804.1"/>
    <property type="molecule type" value="Genomic_DNA"/>
</dbReference>
<dbReference type="AlphaFoldDB" id="A0A9P8TU69"/>
<dbReference type="OrthoDB" id="4135672at2759"/>
<accession>A0A9P8TU69</accession>
<keyword evidence="2" id="KW-1185">Reference proteome</keyword>
<reference evidence="1" key="1">
    <citation type="submission" date="2021-08" db="EMBL/GenBank/DDBJ databases">
        <title>Chromosome-Level Trichoderma cornu-damae using Hi-C Data.</title>
        <authorList>
            <person name="Kim C.S."/>
        </authorList>
    </citation>
    <scope>NUCLEOTIDE SEQUENCE</scope>
    <source>
        <strain evidence="1">KA19-0412C</strain>
    </source>
</reference>
<dbReference type="InterPro" id="IPR046670">
    <property type="entry name" value="DUF6540"/>
</dbReference>
<organism evidence="1 2">
    <name type="scientific">Trichoderma cornu-damae</name>
    <dbReference type="NCBI Taxonomy" id="654480"/>
    <lineage>
        <taxon>Eukaryota</taxon>
        <taxon>Fungi</taxon>
        <taxon>Dikarya</taxon>
        <taxon>Ascomycota</taxon>
        <taxon>Pezizomycotina</taxon>
        <taxon>Sordariomycetes</taxon>
        <taxon>Hypocreomycetidae</taxon>
        <taxon>Hypocreales</taxon>
        <taxon>Hypocreaceae</taxon>
        <taxon>Trichoderma</taxon>
    </lineage>
</organism>
<protein>
    <submittedName>
        <fullName evidence="1">Uncharacterized protein</fullName>
    </submittedName>
</protein>